<name>A0A381UZ76_9ZZZZ</name>
<evidence type="ECO:0000256" key="4">
    <source>
        <dbReference type="ARBA" id="ARBA00022679"/>
    </source>
</evidence>
<dbReference type="EC" id="2.7.6.1" evidence="3"/>
<dbReference type="GO" id="GO:0004749">
    <property type="term" value="F:ribose phosphate diphosphokinase activity"/>
    <property type="evidence" value="ECO:0007669"/>
    <property type="project" value="UniProtKB-EC"/>
</dbReference>
<evidence type="ECO:0000313" key="13">
    <source>
        <dbReference type="EMBL" id="SVA32677.1"/>
    </source>
</evidence>
<evidence type="ECO:0000256" key="9">
    <source>
        <dbReference type="ARBA" id="ARBA00022840"/>
    </source>
</evidence>
<dbReference type="Gene3D" id="3.40.50.2020">
    <property type="match status" value="2"/>
</dbReference>
<keyword evidence="4" id="KW-0808">Transferase</keyword>
<accession>A0A381UZ76</accession>
<dbReference type="GO" id="GO:0005524">
    <property type="term" value="F:ATP binding"/>
    <property type="evidence" value="ECO:0007669"/>
    <property type="project" value="UniProtKB-KW"/>
</dbReference>
<evidence type="ECO:0000256" key="1">
    <source>
        <dbReference type="ARBA" id="ARBA00001946"/>
    </source>
</evidence>
<reference evidence="13" key="1">
    <citation type="submission" date="2018-05" db="EMBL/GenBank/DDBJ databases">
        <authorList>
            <person name="Lanie J.A."/>
            <person name="Ng W.-L."/>
            <person name="Kazmierczak K.M."/>
            <person name="Andrzejewski T.M."/>
            <person name="Davidsen T.M."/>
            <person name="Wayne K.J."/>
            <person name="Tettelin H."/>
            <person name="Glass J.I."/>
            <person name="Rusch D."/>
            <person name="Podicherti R."/>
            <person name="Tsui H.-C.T."/>
            <person name="Winkler M.E."/>
        </authorList>
    </citation>
    <scope>NUCLEOTIDE SEQUENCE</scope>
</reference>
<dbReference type="GO" id="GO:0016301">
    <property type="term" value="F:kinase activity"/>
    <property type="evidence" value="ECO:0007669"/>
    <property type="project" value="UniProtKB-KW"/>
</dbReference>
<dbReference type="CDD" id="cd06223">
    <property type="entry name" value="PRTases_typeI"/>
    <property type="match status" value="1"/>
</dbReference>
<dbReference type="Pfam" id="PF14572">
    <property type="entry name" value="Pribosyl_synth"/>
    <property type="match status" value="1"/>
</dbReference>
<proteinExistence type="inferred from homology"/>
<dbReference type="GO" id="GO:0006164">
    <property type="term" value="P:purine nucleotide biosynthetic process"/>
    <property type="evidence" value="ECO:0007669"/>
    <property type="project" value="TreeGrafter"/>
</dbReference>
<dbReference type="InterPro" id="IPR029057">
    <property type="entry name" value="PRTase-like"/>
</dbReference>
<sequence length="318" mass="34900">MQARKPELILFSGNGNLSLSKDVAKKLKLKLGNSKVERFSDGEISVKIQENVRGMDVFLIQPTCPPTHENLMELVIMVDALKRSSASRITAVIPYYGYARQDRRVRSERVPISAKVVADILERSGIDRVLTVELHSEQIQGFFDIPVDNVYGTRVIHDDIVSLKLNDILVVSPDAGGVIRSRALAKVLGLSDLAIIDKVRDESNQSKVMNVIGEVENKECILIDDIVDSAGTLCNAASALKDKGARKVFAYIVHPVLSGDAIKKINKSKLDQLVVTDTIPLSDSAKACKKIRVISLAPTLAEAIRRVNNEESISAMFL</sequence>
<dbReference type="Pfam" id="PF13793">
    <property type="entry name" value="Pribosyltran_N"/>
    <property type="match status" value="1"/>
</dbReference>
<comment type="cofactor">
    <cofactor evidence="1">
        <name>Mg(2+)</name>
        <dbReference type="ChEBI" id="CHEBI:18420"/>
    </cofactor>
</comment>
<dbReference type="InterPro" id="IPR029099">
    <property type="entry name" value="Pribosyltran_N"/>
</dbReference>
<evidence type="ECO:0000256" key="7">
    <source>
        <dbReference type="ARBA" id="ARBA00022741"/>
    </source>
</evidence>
<gene>
    <name evidence="13" type="ORF">METZ01_LOCUS85531</name>
</gene>
<dbReference type="PANTHER" id="PTHR10210">
    <property type="entry name" value="RIBOSE-PHOSPHATE DIPHOSPHOKINASE FAMILY MEMBER"/>
    <property type="match status" value="1"/>
</dbReference>
<dbReference type="GO" id="GO:0002189">
    <property type="term" value="C:ribose phosphate diphosphokinase complex"/>
    <property type="evidence" value="ECO:0007669"/>
    <property type="project" value="TreeGrafter"/>
</dbReference>
<dbReference type="PANTHER" id="PTHR10210:SF41">
    <property type="entry name" value="RIBOSE-PHOSPHATE PYROPHOSPHOKINASE 1, CHLOROPLASTIC"/>
    <property type="match status" value="1"/>
</dbReference>
<comment type="catalytic activity">
    <reaction evidence="11">
        <text>D-ribose 5-phosphate + ATP = 5-phospho-alpha-D-ribose 1-diphosphate + AMP + H(+)</text>
        <dbReference type="Rhea" id="RHEA:15609"/>
        <dbReference type="ChEBI" id="CHEBI:15378"/>
        <dbReference type="ChEBI" id="CHEBI:30616"/>
        <dbReference type="ChEBI" id="CHEBI:58017"/>
        <dbReference type="ChEBI" id="CHEBI:78346"/>
        <dbReference type="ChEBI" id="CHEBI:456215"/>
        <dbReference type="EC" id="2.7.6.1"/>
    </reaction>
</comment>
<evidence type="ECO:0000256" key="3">
    <source>
        <dbReference type="ARBA" id="ARBA00013247"/>
    </source>
</evidence>
<dbReference type="AlphaFoldDB" id="A0A381UZ76"/>
<keyword evidence="9" id="KW-0067">ATP-binding</keyword>
<keyword evidence="6" id="KW-0545">Nucleotide biosynthesis</keyword>
<evidence type="ECO:0000259" key="12">
    <source>
        <dbReference type="Pfam" id="PF13793"/>
    </source>
</evidence>
<evidence type="ECO:0000256" key="5">
    <source>
        <dbReference type="ARBA" id="ARBA00022723"/>
    </source>
</evidence>
<dbReference type="InterPro" id="IPR037515">
    <property type="entry name" value="Rib-P_diPkinase_bac"/>
</dbReference>
<dbReference type="GO" id="GO:0005737">
    <property type="term" value="C:cytoplasm"/>
    <property type="evidence" value="ECO:0007669"/>
    <property type="project" value="TreeGrafter"/>
</dbReference>
<dbReference type="InterPro" id="IPR005946">
    <property type="entry name" value="Rib-P_diPkinase"/>
</dbReference>
<evidence type="ECO:0000256" key="10">
    <source>
        <dbReference type="ARBA" id="ARBA00022842"/>
    </source>
</evidence>
<keyword evidence="10" id="KW-0460">Magnesium</keyword>
<evidence type="ECO:0000256" key="8">
    <source>
        <dbReference type="ARBA" id="ARBA00022777"/>
    </source>
</evidence>
<feature type="domain" description="Ribose-phosphate pyrophosphokinase N-terminal" evidence="12">
    <location>
        <begin position="9"/>
        <end position="125"/>
    </location>
</feature>
<dbReference type="SMART" id="SM01400">
    <property type="entry name" value="Pribosyltran_N"/>
    <property type="match status" value="1"/>
</dbReference>
<dbReference type="NCBIfam" id="TIGR01251">
    <property type="entry name" value="ribP_PPkin"/>
    <property type="match status" value="1"/>
</dbReference>
<dbReference type="EMBL" id="UINC01007322">
    <property type="protein sequence ID" value="SVA32677.1"/>
    <property type="molecule type" value="Genomic_DNA"/>
</dbReference>
<organism evidence="13">
    <name type="scientific">marine metagenome</name>
    <dbReference type="NCBI Taxonomy" id="408172"/>
    <lineage>
        <taxon>unclassified sequences</taxon>
        <taxon>metagenomes</taxon>
        <taxon>ecological metagenomes</taxon>
    </lineage>
</organism>
<evidence type="ECO:0000256" key="6">
    <source>
        <dbReference type="ARBA" id="ARBA00022727"/>
    </source>
</evidence>
<dbReference type="GO" id="GO:0000287">
    <property type="term" value="F:magnesium ion binding"/>
    <property type="evidence" value="ECO:0007669"/>
    <property type="project" value="InterPro"/>
</dbReference>
<evidence type="ECO:0000256" key="11">
    <source>
        <dbReference type="ARBA" id="ARBA00049535"/>
    </source>
</evidence>
<dbReference type="InterPro" id="IPR000836">
    <property type="entry name" value="PRTase_dom"/>
</dbReference>
<evidence type="ECO:0000256" key="2">
    <source>
        <dbReference type="ARBA" id="ARBA00004996"/>
    </source>
</evidence>
<dbReference type="FunFam" id="3.40.50.2020:FF:000001">
    <property type="entry name" value="Ribose-phosphate pyrophosphokinase"/>
    <property type="match status" value="1"/>
</dbReference>
<dbReference type="SUPFAM" id="SSF53271">
    <property type="entry name" value="PRTase-like"/>
    <property type="match status" value="1"/>
</dbReference>
<comment type="pathway">
    <text evidence="2">Metabolic intermediate biosynthesis; 5-phospho-alpha-D-ribose 1-diphosphate biosynthesis; 5-phospho-alpha-D-ribose 1-diphosphate from D-ribose 5-phosphate (route I): step 1/1.</text>
</comment>
<dbReference type="GO" id="GO:0006015">
    <property type="term" value="P:5-phosphoribose 1-diphosphate biosynthetic process"/>
    <property type="evidence" value="ECO:0007669"/>
    <property type="project" value="TreeGrafter"/>
</dbReference>
<protein>
    <recommendedName>
        <fullName evidence="3">ribose-phosphate diphosphokinase</fullName>
        <ecNumber evidence="3">2.7.6.1</ecNumber>
    </recommendedName>
</protein>
<dbReference type="HAMAP" id="MF_00583_B">
    <property type="entry name" value="RibP_PPkinase_B"/>
    <property type="match status" value="1"/>
</dbReference>
<dbReference type="NCBIfam" id="NF002320">
    <property type="entry name" value="PRK01259.1"/>
    <property type="match status" value="1"/>
</dbReference>
<keyword evidence="8" id="KW-0418">Kinase</keyword>
<keyword evidence="7" id="KW-0547">Nucleotide-binding</keyword>
<keyword evidence="5" id="KW-0479">Metal-binding</keyword>